<keyword evidence="3" id="KW-1185">Reference proteome</keyword>
<feature type="compositionally biased region" description="Basic and acidic residues" evidence="1">
    <location>
        <begin position="20"/>
        <end position="30"/>
    </location>
</feature>
<accession>A0A179B2L3</accession>
<comment type="caution">
    <text evidence="2">The sequence shown here is derived from an EMBL/GenBank/DDBJ whole genome shotgun (WGS) entry which is preliminary data.</text>
</comment>
<protein>
    <submittedName>
        <fullName evidence="2">Uncharacterized protein</fullName>
    </submittedName>
</protein>
<feature type="region of interest" description="Disordered" evidence="1">
    <location>
        <begin position="1"/>
        <end position="30"/>
    </location>
</feature>
<gene>
    <name evidence="2" type="ORF">A4H34_08495</name>
</gene>
<feature type="region of interest" description="Disordered" evidence="1">
    <location>
        <begin position="426"/>
        <end position="453"/>
    </location>
</feature>
<evidence type="ECO:0000313" key="3">
    <source>
        <dbReference type="Proteomes" id="UP000078368"/>
    </source>
</evidence>
<feature type="compositionally biased region" description="Basic and acidic residues" evidence="1">
    <location>
        <begin position="434"/>
        <end position="446"/>
    </location>
</feature>
<proteinExistence type="predicted"/>
<sequence>MSISMSRPNADGTGGGEFASPERTERSGYKELFDQIRKRVDKIVKPWMDLPNPYSDSFNGKINEYREKVAAVLSETSIEGLDPTTKTTDVSTVKLQSFDKIAPGRMRTLLKGMNDYAPALEGSAFNTFRATFVTSMPSVIGNLALLARVHGETLLAEQLFLKQLRKKVVEAVEKATDAFEEIAEEEDGVSFDMLLNILIWGCMAATIPGGGAAATARLAGGASVPLAVLKDVRSLKGSKTAKKATFEADNFEEMMKEFKRAFEEIGDDFKAAEEAVDENLRYNMKLVLEDRARHGYTDTFFHLTPAPIQDAAGATRMDENAVNQMTVGDGATGGYMSQIAAELEKAAKALTGISMVDLVRRKHNIGMGPTGPGGAFAELRQVLYELLQDLRWKVDEGNVNLRAAMRDFQESDASSQKALDAVASNVAQGSGMDPWDHKKQKEENLRPHSNGNV</sequence>
<evidence type="ECO:0000313" key="2">
    <source>
        <dbReference type="EMBL" id="OAP85625.1"/>
    </source>
</evidence>
<dbReference type="Proteomes" id="UP000078368">
    <property type="component" value="Unassembled WGS sequence"/>
</dbReference>
<name>A0A179B2L3_9ACTO</name>
<reference evidence="2 3" key="1">
    <citation type="submission" date="2016-04" db="EMBL/GenBank/DDBJ databases">
        <title>Peptidophaga gingivicola gen. nov., sp. nov., isolated from human subgingival plaque.</title>
        <authorList>
            <person name="Beall C.J."/>
            <person name="Mokrzan E.M."/>
            <person name="Griffen A.L."/>
            <person name="Leys E.J."/>
        </authorList>
    </citation>
    <scope>NUCLEOTIDE SEQUENCE [LARGE SCALE GENOMIC DNA]</scope>
    <source>
        <strain evidence="2 3">BA112</strain>
    </source>
</reference>
<dbReference type="EMBL" id="LVZK01000002">
    <property type="protein sequence ID" value="OAP85625.1"/>
    <property type="molecule type" value="Genomic_DNA"/>
</dbReference>
<dbReference type="AlphaFoldDB" id="A0A179B2L3"/>
<organism evidence="2 3">
    <name type="scientific">Peptidiphaga gingivicola</name>
    <dbReference type="NCBI Taxonomy" id="2741497"/>
    <lineage>
        <taxon>Bacteria</taxon>
        <taxon>Bacillati</taxon>
        <taxon>Actinomycetota</taxon>
        <taxon>Actinomycetes</taxon>
        <taxon>Actinomycetales</taxon>
        <taxon>Actinomycetaceae</taxon>
        <taxon>Peptidiphaga</taxon>
    </lineage>
</organism>
<evidence type="ECO:0000256" key="1">
    <source>
        <dbReference type="SAM" id="MobiDB-lite"/>
    </source>
</evidence>